<accession>A0A4Z0WAP7</accession>
<feature type="transmembrane region" description="Helical" evidence="2">
    <location>
        <begin position="138"/>
        <end position="171"/>
    </location>
</feature>
<organism evidence="4 5">
    <name type="scientific">Natronospirillum operosum</name>
    <dbReference type="NCBI Taxonomy" id="2759953"/>
    <lineage>
        <taxon>Bacteria</taxon>
        <taxon>Pseudomonadati</taxon>
        <taxon>Pseudomonadota</taxon>
        <taxon>Gammaproteobacteria</taxon>
        <taxon>Oceanospirillales</taxon>
        <taxon>Natronospirillaceae</taxon>
        <taxon>Natronospirillum</taxon>
    </lineage>
</organism>
<evidence type="ECO:0000313" key="5">
    <source>
        <dbReference type="Proteomes" id="UP000297475"/>
    </source>
</evidence>
<sequence>MLPRTPQKRCLRLSPPSRQPRFTYQLTAGVTTMQLGNWRLDADWGHLAFATVIAGITWWYFQDVTGTSMNRNNIILVYPLSLMILGLYGVTLIKSIRIHRTAGDADTTKPEPDPAVAAEDDEPQTNEQEQSLFDMVRALILLLMLGGFVFSYNIIGLDVATFVFIALSLVLLGYRRWWFVLVYALVFTVFVIGGARFLLSYPMPTLFL</sequence>
<dbReference type="OrthoDB" id="8410931at2"/>
<feature type="transmembrane region" description="Helical" evidence="2">
    <location>
        <begin position="73"/>
        <end position="93"/>
    </location>
</feature>
<dbReference type="InterPro" id="IPR009936">
    <property type="entry name" value="DUF1468"/>
</dbReference>
<keyword evidence="2" id="KW-1133">Transmembrane helix</keyword>
<keyword evidence="5" id="KW-1185">Reference proteome</keyword>
<feature type="domain" description="DUF1468" evidence="3">
    <location>
        <begin position="62"/>
        <end position="204"/>
    </location>
</feature>
<feature type="transmembrane region" description="Helical" evidence="2">
    <location>
        <begin position="44"/>
        <end position="61"/>
    </location>
</feature>
<name>A0A4Z0WAP7_9GAMM</name>
<gene>
    <name evidence="4" type="ORF">E4656_08880</name>
</gene>
<evidence type="ECO:0000259" key="3">
    <source>
        <dbReference type="Pfam" id="PF07331"/>
    </source>
</evidence>
<feature type="region of interest" description="Disordered" evidence="1">
    <location>
        <begin position="103"/>
        <end position="125"/>
    </location>
</feature>
<feature type="compositionally biased region" description="Basic and acidic residues" evidence="1">
    <location>
        <begin position="103"/>
        <end position="112"/>
    </location>
</feature>
<evidence type="ECO:0000313" key="4">
    <source>
        <dbReference type="EMBL" id="TGG94269.1"/>
    </source>
</evidence>
<comment type="caution">
    <text evidence="4">The sequence shown here is derived from an EMBL/GenBank/DDBJ whole genome shotgun (WGS) entry which is preliminary data.</text>
</comment>
<dbReference type="Pfam" id="PF07331">
    <property type="entry name" value="TctB"/>
    <property type="match status" value="1"/>
</dbReference>
<evidence type="ECO:0000256" key="1">
    <source>
        <dbReference type="SAM" id="MobiDB-lite"/>
    </source>
</evidence>
<dbReference type="AlphaFoldDB" id="A0A4Z0WAP7"/>
<keyword evidence="2" id="KW-0812">Transmembrane</keyword>
<feature type="transmembrane region" description="Helical" evidence="2">
    <location>
        <begin position="177"/>
        <end position="199"/>
    </location>
</feature>
<dbReference type="EMBL" id="SRMF01000002">
    <property type="protein sequence ID" value="TGG94269.1"/>
    <property type="molecule type" value="Genomic_DNA"/>
</dbReference>
<keyword evidence="2" id="KW-0472">Membrane</keyword>
<reference evidence="4 5" key="1">
    <citation type="submission" date="2019-04" db="EMBL/GenBank/DDBJ databases">
        <title>Natronospirillum operosus gen. nov., sp. nov., a haloalkaliphilic satellite isolated from decaying biomass of laboratory culture of cyanobacterium Geitlerinema sp. and proposal of Natronospirillaceae fam. nov. and Saccharospirillaceae fam. nov.</title>
        <authorList>
            <person name="Kevbrin V."/>
            <person name="Boltyanskaya Y."/>
            <person name="Koziaeva V."/>
            <person name="Grouzdev D.S."/>
            <person name="Park M."/>
            <person name="Cho J."/>
        </authorList>
    </citation>
    <scope>NUCLEOTIDE SEQUENCE [LARGE SCALE GENOMIC DNA]</scope>
    <source>
        <strain evidence="4 5">G-116</strain>
    </source>
</reference>
<dbReference type="Proteomes" id="UP000297475">
    <property type="component" value="Unassembled WGS sequence"/>
</dbReference>
<protein>
    <submittedName>
        <fullName evidence="4">Tripartite tricarboxylate transporter TctB family protein</fullName>
    </submittedName>
</protein>
<proteinExistence type="predicted"/>
<evidence type="ECO:0000256" key="2">
    <source>
        <dbReference type="SAM" id="Phobius"/>
    </source>
</evidence>